<comment type="similarity">
    <text evidence="2">Belongs to the EamA transporter family.</text>
</comment>
<comment type="subcellular location">
    <subcellularLocation>
        <location evidence="1">Membrane</location>
        <topology evidence="1">Multi-pass membrane protein</topology>
    </subcellularLocation>
</comment>
<feature type="transmembrane region" description="Helical" evidence="6">
    <location>
        <begin position="9"/>
        <end position="29"/>
    </location>
</feature>
<dbReference type="SUPFAM" id="SSF103481">
    <property type="entry name" value="Multidrug resistance efflux transporter EmrE"/>
    <property type="match status" value="2"/>
</dbReference>
<dbReference type="GO" id="GO:0016020">
    <property type="term" value="C:membrane"/>
    <property type="evidence" value="ECO:0007669"/>
    <property type="project" value="UniProtKB-SubCell"/>
</dbReference>
<dbReference type="RefSeq" id="WP_210757660.1">
    <property type="nucleotide sequence ID" value="NZ_CP060139.1"/>
</dbReference>
<feature type="domain" description="EamA" evidence="7">
    <location>
        <begin position="159"/>
        <end position="290"/>
    </location>
</feature>
<dbReference type="PANTHER" id="PTHR32322">
    <property type="entry name" value="INNER MEMBRANE TRANSPORTER"/>
    <property type="match status" value="1"/>
</dbReference>
<dbReference type="PANTHER" id="PTHR32322:SF2">
    <property type="entry name" value="EAMA DOMAIN-CONTAINING PROTEIN"/>
    <property type="match status" value="1"/>
</dbReference>
<name>A0A7H0VBM6_9FLAO</name>
<keyword evidence="5 6" id="KW-0472">Membrane</keyword>
<keyword evidence="4 6" id="KW-1133">Transmembrane helix</keyword>
<evidence type="ECO:0000256" key="6">
    <source>
        <dbReference type="SAM" id="Phobius"/>
    </source>
</evidence>
<gene>
    <name evidence="8" type="ORF">H4K34_12140</name>
</gene>
<feature type="transmembrane region" description="Helical" evidence="6">
    <location>
        <begin position="154"/>
        <end position="172"/>
    </location>
</feature>
<feature type="transmembrane region" description="Helical" evidence="6">
    <location>
        <begin position="221"/>
        <end position="240"/>
    </location>
</feature>
<feature type="transmembrane region" description="Helical" evidence="6">
    <location>
        <begin position="41"/>
        <end position="58"/>
    </location>
</feature>
<sequence>MKTPKINPALAWAMFVLLALIWGSSFILMKRGLESFDFAQIGMLRIATAWIFTVIIAFRKFKFWKKVDTMPSAIVGYFGNAIPYILFPLAVTRLDSSLVGILNSLVPLFTLIIGLIWFGVRVRWIGVTGIILGFAGALWLLLPGLQIDADKLGFGIYPIIATVCYALSINTINSKLKDLDSLSITLFSTSTVGPLALIYVFSTDFLEIMQTNPNAWLNLGYISIMGIVGTSLAVILFNYLIKGTSSLFAASVTYAIPLVALLWGIWDGEDVGPEHLVGMLLILAGVYLVNFKGSPADRIRKRLAKAR</sequence>
<evidence type="ECO:0000256" key="4">
    <source>
        <dbReference type="ARBA" id="ARBA00022989"/>
    </source>
</evidence>
<reference evidence="8 9" key="1">
    <citation type="submission" date="2020-08" db="EMBL/GenBank/DDBJ databases">
        <title>Croceimicrobium hydrocarbonivorans gen. nov., sp. nov., a novel marine bacterium isolated from a bacterial consortium that degrades polyethylene terephthalate.</title>
        <authorList>
            <person name="Liu R."/>
        </authorList>
    </citation>
    <scope>NUCLEOTIDE SEQUENCE [LARGE SCALE GENOMIC DNA]</scope>
    <source>
        <strain evidence="8 9">A20-9</strain>
    </source>
</reference>
<feature type="transmembrane region" description="Helical" evidence="6">
    <location>
        <begin position="97"/>
        <end position="117"/>
    </location>
</feature>
<evidence type="ECO:0000256" key="1">
    <source>
        <dbReference type="ARBA" id="ARBA00004141"/>
    </source>
</evidence>
<evidence type="ECO:0000256" key="3">
    <source>
        <dbReference type="ARBA" id="ARBA00022692"/>
    </source>
</evidence>
<organism evidence="8 9">
    <name type="scientific">Croceimicrobium hydrocarbonivorans</name>
    <dbReference type="NCBI Taxonomy" id="2761580"/>
    <lineage>
        <taxon>Bacteria</taxon>
        <taxon>Pseudomonadati</taxon>
        <taxon>Bacteroidota</taxon>
        <taxon>Flavobacteriia</taxon>
        <taxon>Flavobacteriales</taxon>
        <taxon>Owenweeksiaceae</taxon>
        <taxon>Croceimicrobium</taxon>
    </lineage>
</organism>
<feature type="transmembrane region" description="Helical" evidence="6">
    <location>
        <begin position="247"/>
        <end position="266"/>
    </location>
</feature>
<dbReference type="KEGG" id="chyd:H4K34_12140"/>
<dbReference type="Pfam" id="PF00892">
    <property type="entry name" value="EamA"/>
    <property type="match status" value="2"/>
</dbReference>
<evidence type="ECO:0000256" key="2">
    <source>
        <dbReference type="ARBA" id="ARBA00007362"/>
    </source>
</evidence>
<protein>
    <submittedName>
        <fullName evidence="8">DMT family transporter</fullName>
    </submittedName>
</protein>
<dbReference type="InterPro" id="IPR037185">
    <property type="entry name" value="EmrE-like"/>
</dbReference>
<feature type="transmembrane region" description="Helical" evidence="6">
    <location>
        <begin position="70"/>
        <end position="91"/>
    </location>
</feature>
<dbReference type="InterPro" id="IPR050638">
    <property type="entry name" value="AA-Vitamin_Transporters"/>
</dbReference>
<feature type="transmembrane region" description="Helical" evidence="6">
    <location>
        <begin position="184"/>
        <end position="201"/>
    </location>
</feature>
<proteinExistence type="inferred from homology"/>
<feature type="domain" description="EamA" evidence="7">
    <location>
        <begin position="14"/>
        <end position="141"/>
    </location>
</feature>
<evidence type="ECO:0000259" key="7">
    <source>
        <dbReference type="Pfam" id="PF00892"/>
    </source>
</evidence>
<evidence type="ECO:0000313" key="8">
    <source>
        <dbReference type="EMBL" id="QNR23124.1"/>
    </source>
</evidence>
<feature type="transmembrane region" description="Helical" evidence="6">
    <location>
        <begin position="124"/>
        <end position="142"/>
    </location>
</feature>
<accession>A0A7H0VBM6</accession>
<dbReference type="InterPro" id="IPR000620">
    <property type="entry name" value="EamA_dom"/>
</dbReference>
<keyword evidence="9" id="KW-1185">Reference proteome</keyword>
<feature type="transmembrane region" description="Helical" evidence="6">
    <location>
        <begin position="272"/>
        <end position="291"/>
    </location>
</feature>
<evidence type="ECO:0000256" key="5">
    <source>
        <dbReference type="ARBA" id="ARBA00023136"/>
    </source>
</evidence>
<dbReference type="Proteomes" id="UP000516305">
    <property type="component" value="Chromosome"/>
</dbReference>
<evidence type="ECO:0000313" key="9">
    <source>
        <dbReference type="Proteomes" id="UP000516305"/>
    </source>
</evidence>
<dbReference type="AlphaFoldDB" id="A0A7H0VBM6"/>
<dbReference type="EMBL" id="CP060139">
    <property type="protein sequence ID" value="QNR23124.1"/>
    <property type="molecule type" value="Genomic_DNA"/>
</dbReference>
<keyword evidence="3 6" id="KW-0812">Transmembrane</keyword>